<gene>
    <name evidence="2" type="ORF">SAMN05661093_04187</name>
</gene>
<evidence type="ECO:0008006" key="4">
    <source>
        <dbReference type="Google" id="ProtNLM"/>
    </source>
</evidence>
<feature type="region of interest" description="Disordered" evidence="1">
    <location>
        <begin position="367"/>
        <end position="435"/>
    </location>
</feature>
<dbReference type="EMBL" id="FWXV01000003">
    <property type="protein sequence ID" value="SMD07211.1"/>
    <property type="molecule type" value="Genomic_DNA"/>
</dbReference>
<sequence>MAKYSYSEACDILESGQPYSLRTVGNAWRNFAAACRAAASHTKGTADEVTAQYGAPYQNFGARAVPIATWLETIAKQADTVAAGLSNAGEVGTAAQWTKSKQEHEFNTRVNQIVGPEDALSGSRMAAIKRAEEQAAEVLSGEIDKWSQAYTAFNPGDVPPVPATNGGTGTTTTSSTSSGTTGTTGVPTATTGGDPTGTTGTDRPGTDSKHVPDPGRTDFPESSVVGKEGGDFQGWVKDPTTGFLVDPGSGREFDPVSGKWIDPVTGQPFGDVTQYASRLEGLEGGVSTTGGLLGGFGGVTPALMTSGAVGSLYGGAVPPSLAAMNPAVAQLGAKAANDMAAKAYAAQQLGLREAAQGGRPFVPPMQAGGVGAEAGGARRTRARYLTEPSSTWAPGSRGGTEEEKRKPADRPEWMVEDDVWSSGQPATRGVLGEEN</sequence>
<dbReference type="AlphaFoldDB" id="A0A1W2EBW6"/>
<organism evidence="2 3">
    <name type="scientific">Kibdelosporangium aridum</name>
    <dbReference type="NCBI Taxonomy" id="2030"/>
    <lineage>
        <taxon>Bacteria</taxon>
        <taxon>Bacillati</taxon>
        <taxon>Actinomycetota</taxon>
        <taxon>Actinomycetes</taxon>
        <taxon>Pseudonocardiales</taxon>
        <taxon>Pseudonocardiaceae</taxon>
        <taxon>Kibdelosporangium</taxon>
    </lineage>
</organism>
<evidence type="ECO:0000313" key="3">
    <source>
        <dbReference type="Proteomes" id="UP000192674"/>
    </source>
</evidence>
<dbReference type="Proteomes" id="UP000192674">
    <property type="component" value="Unassembled WGS sequence"/>
</dbReference>
<dbReference type="RefSeq" id="WP_084428529.1">
    <property type="nucleotide sequence ID" value="NZ_FWXV01000003.1"/>
</dbReference>
<proteinExistence type="predicted"/>
<evidence type="ECO:0000256" key="1">
    <source>
        <dbReference type="SAM" id="MobiDB-lite"/>
    </source>
</evidence>
<name>A0A1W2EBW6_KIBAR</name>
<dbReference type="Gene3D" id="1.20.1260.20">
    <property type="entry name" value="PPE superfamily"/>
    <property type="match status" value="1"/>
</dbReference>
<feature type="compositionally biased region" description="Basic and acidic residues" evidence="1">
    <location>
        <begin position="399"/>
        <end position="413"/>
    </location>
</feature>
<accession>A0A1W2EBW6</accession>
<feature type="compositionally biased region" description="Basic and acidic residues" evidence="1">
    <location>
        <begin position="204"/>
        <end position="219"/>
    </location>
</feature>
<evidence type="ECO:0000313" key="2">
    <source>
        <dbReference type="EMBL" id="SMD07211.1"/>
    </source>
</evidence>
<protein>
    <recommendedName>
        <fullName evidence="4">PPE family protein</fullName>
    </recommendedName>
</protein>
<dbReference type="OrthoDB" id="3660401at2"/>
<feature type="compositionally biased region" description="Low complexity" evidence="1">
    <location>
        <begin position="170"/>
        <end position="203"/>
    </location>
</feature>
<dbReference type="InterPro" id="IPR038332">
    <property type="entry name" value="PPE_sf"/>
</dbReference>
<reference evidence="2 3" key="1">
    <citation type="submission" date="2017-04" db="EMBL/GenBank/DDBJ databases">
        <authorList>
            <person name="Afonso C.L."/>
            <person name="Miller P.J."/>
            <person name="Scott M.A."/>
            <person name="Spackman E."/>
            <person name="Goraichik I."/>
            <person name="Dimitrov K.M."/>
            <person name="Suarez D.L."/>
            <person name="Swayne D.E."/>
        </authorList>
    </citation>
    <scope>NUCLEOTIDE SEQUENCE [LARGE SCALE GENOMIC DNA]</scope>
    <source>
        <strain evidence="2 3">DSM 43828</strain>
    </source>
</reference>
<feature type="region of interest" description="Disordered" evidence="1">
    <location>
        <begin position="151"/>
        <end position="241"/>
    </location>
</feature>
<keyword evidence="3" id="KW-1185">Reference proteome</keyword>